<protein>
    <recommendedName>
        <fullName evidence="2">Serine aminopeptidase S33 domain-containing protein</fullName>
    </recommendedName>
</protein>
<dbReference type="SUPFAM" id="SSF53474">
    <property type="entry name" value="alpha/beta-Hydrolases"/>
    <property type="match status" value="1"/>
</dbReference>
<dbReference type="InParanoid" id="A0A1Z5JL22"/>
<dbReference type="OrthoDB" id="10249433at2759"/>
<keyword evidence="4" id="KW-1185">Reference proteome</keyword>
<dbReference type="InterPro" id="IPR029058">
    <property type="entry name" value="AB_hydrolase_fold"/>
</dbReference>
<dbReference type="GO" id="GO:0016020">
    <property type="term" value="C:membrane"/>
    <property type="evidence" value="ECO:0007669"/>
    <property type="project" value="TreeGrafter"/>
</dbReference>
<feature type="region of interest" description="Disordered" evidence="1">
    <location>
        <begin position="397"/>
        <end position="438"/>
    </location>
</feature>
<dbReference type="Proteomes" id="UP000198406">
    <property type="component" value="Unassembled WGS sequence"/>
</dbReference>
<evidence type="ECO:0000256" key="1">
    <source>
        <dbReference type="SAM" id="MobiDB-lite"/>
    </source>
</evidence>
<dbReference type="PANTHER" id="PTHR12277">
    <property type="entry name" value="ALPHA/BETA HYDROLASE DOMAIN-CONTAINING PROTEIN"/>
    <property type="match status" value="1"/>
</dbReference>
<proteinExistence type="predicted"/>
<evidence type="ECO:0000259" key="2">
    <source>
        <dbReference type="Pfam" id="PF12146"/>
    </source>
</evidence>
<organism evidence="3 4">
    <name type="scientific">Fistulifera solaris</name>
    <name type="common">Oleaginous diatom</name>
    <dbReference type="NCBI Taxonomy" id="1519565"/>
    <lineage>
        <taxon>Eukaryota</taxon>
        <taxon>Sar</taxon>
        <taxon>Stramenopiles</taxon>
        <taxon>Ochrophyta</taxon>
        <taxon>Bacillariophyta</taxon>
        <taxon>Bacillariophyceae</taxon>
        <taxon>Bacillariophycidae</taxon>
        <taxon>Naviculales</taxon>
        <taxon>Naviculaceae</taxon>
        <taxon>Fistulifera</taxon>
    </lineage>
</organism>
<dbReference type="InterPro" id="IPR022742">
    <property type="entry name" value="Hydrolase_4"/>
</dbReference>
<gene>
    <name evidence="3" type="ORF">FisN_11Hh078</name>
</gene>
<name>A0A1Z5JL22_FISSO</name>
<dbReference type="FunCoup" id="A0A1Z5JL22">
    <property type="interactions" value="326"/>
</dbReference>
<feature type="domain" description="Serine aminopeptidase S33" evidence="2">
    <location>
        <begin position="186"/>
        <end position="314"/>
    </location>
</feature>
<dbReference type="EMBL" id="BDSP01000080">
    <property type="protein sequence ID" value="GAX14461.1"/>
    <property type="molecule type" value="Genomic_DNA"/>
</dbReference>
<dbReference type="AlphaFoldDB" id="A0A1Z5JL22"/>
<sequence>MMKTRSLWVLSSSSILLSGSLKKRVCTSFELGRTISSLTNRTYATIDRKEFLVPHSSTDLDLRRNNNPHHLLQRRTIMTEEPNNLVTQSSFLSSTLVTFACRLGYFTGGVAIVVAAILYMKQDNLLYFPTIGGLPKSPRRNPRGYRSPSEYDDLPFESIMIPCPDGVKIHSWLIFHDNNVNKKVPTVIFFHGNAGNIGLRLPNAIKMSKQLRANVLLVEYRGYGDSESHVGPSEKGLRLDAEAALQFCQSHPRIDPKQAFLFGRSLGGAVAFHLADYAQRNDIPLAGVIVENTFTSISAMVDQLMPFLTPIKALVLRIGWDSTKIAPYLETPTLYMAGGKDELVPHEQMLELFQLQSIKPSRLVRMHIVPEGTHNDTHMHGGQPYWDAMKGFVKAALSHSPEQSSADSSGEDQCLVTESNSDTVETDKKSAIPTMSSRFMDIVQGRTMEDATKKND</sequence>
<dbReference type="Pfam" id="PF12146">
    <property type="entry name" value="Hydrolase_4"/>
    <property type="match status" value="1"/>
</dbReference>
<comment type="caution">
    <text evidence="3">The sequence shown here is derived from an EMBL/GenBank/DDBJ whole genome shotgun (WGS) entry which is preliminary data.</text>
</comment>
<evidence type="ECO:0000313" key="3">
    <source>
        <dbReference type="EMBL" id="GAX14461.1"/>
    </source>
</evidence>
<dbReference type="Gene3D" id="3.40.50.1820">
    <property type="entry name" value="alpha/beta hydrolase"/>
    <property type="match status" value="1"/>
</dbReference>
<accession>A0A1Z5JL22</accession>
<dbReference type="PANTHER" id="PTHR12277:SF81">
    <property type="entry name" value="PROTEIN ABHD13"/>
    <property type="match status" value="1"/>
</dbReference>
<evidence type="ECO:0000313" key="4">
    <source>
        <dbReference type="Proteomes" id="UP000198406"/>
    </source>
</evidence>
<reference evidence="3 4" key="1">
    <citation type="journal article" date="2015" name="Plant Cell">
        <title>Oil accumulation by the oleaginous diatom Fistulifera solaris as revealed by the genome and transcriptome.</title>
        <authorList>
            <person name="Tanaka T."/>
            <person name="Maeda Y."/>
            <person name="Veluchamy A."/>
            <person name="Tanaka M."/>
            <person name="Abida H."/>
            <person name="Marechal E."/>
            <person name="Bowler C."/>
            <person name="Muto M."/>
            <person name="Sunaga Y."/>
            <person name="Tanaka M."/>
            <person name="Yoshino T."/>
            <person name="Taniguchi T."/>
            <person name="Fukuda Y."/>
            <person name="Nemoto M."/>
            <person name="Matsumoto M."/>
            <person name="Wong P.S."/>
            <person name="Aburatani S."/>
            <person name="Fujibuchi W."/>
        </authorList>
    </citation>
    <scope>NUCLEOTIDE SEQUENCE [LARGE SCALE GENOMIC DNA]</scope>
    <source>
        <strain evidence="3 4">JPCC DA0580</strain>
    </source>
</reference>
<dbReference type="GO" id="GO:0008474">
    <property type="term" value="F:palmitoyl-(protein) hydrolase activity"/>
    <property type="evidence" value="ECO:0007669"/>
    <property type="project" value="TreeGrafter"/>
</dbReference>